<accession>A0A1Y2SU41</accession>
<dbReference type="EMBL" id="MUBK01000001">
    <property type="protein sequence ID" value="OTA21870.1"/>
    <property type="molecule type" value="Genomic_DNA"/>
</dbReference>
<gene>
    <name evidence="1" type="ORF">Xbed_00119</name>
</gene>
<evidence type="ECO:0000313" key="1">
    <source>
        <dbReference type="EMBL" id="OTA21870.1"/>
    </source>
</evidence>
<sequence length="89" mass="10172">MVRKTCADVFWTLAAQRETEWCVLCLYYVDKPIMSNIGGLSLPDGGLNIRRYLLPKVHRCITLQCIPLRANVMNVSQQISPWHSAVIVR</sequence>
<dbReference type="AlphaFoldDB" id="A0A1Y2SU41"/>
<keyword evidence="2" id="KW-1185">Reference proteome</keyword>
<protein>
    <submittedName>
        <fullName evidence="1">Uncharacterized protein</fullName>
    </submittedName>
</protein>
<evidence type="ECO:0000313" key="2">
    <source>
        <dbReference type="Proteomes" id="UP000194204"/>
    </source>
</evidence>
<comment type="caution">
    <text evidence="1">The sequence shown here is derived from an EMBL/GenBank/DDBJ whole genome shotgun (WGS) entry which is preliminary data.</text>
</comment>
<reference evidence="1 2" key="1">
    <citation type="submission" date="2017-01" db="EMBL/GenBank/DDBJ databases">
        <title>Deconstructing symbiosis and pathogenesis requirements using a combined genomic-metabolomic approach.</title>
        <authorList>
            <person name="Tobias N.J."/>
            <person name="Wolff H."/>
            <person name="Djahanschiri B."/>
            <person name="Ebersberger I."/>
            <person name="Bode H.B."/>
        </authorList>
    </citation>
    <scope>NUCLEOTIDE SEQUENCE [LARGE SCALE GENOMIC DNA]</scope>
    <source>
        <strain evidence="1 2">DSM 4764</strain>
    </source>
</reference>
<name>A0A1Y2SU41_9GAMM</name>
<dbReference type="Proteomes" id="UP000194204">
    <property type="component" value="Unassembled WGS sequence"/>
</dbReference>
<proteinExistence type="predicted"/>
<organism evidence="1 2">
    <name type="scientific">Xenorhabdus beddingii</name>
    <dbReference type="NCBI Taxonomy" id="40578"/>
    <lineage>
        <taxon>Bacteria</taxon>
        <taxon>Pseudomonadati</taxon>
        <taxon>Pseudomonadota</taxon>
        <taxon>Gammaproteobacteria</taxon>
        <taxon>Enterobacterales</taxon>
        <taxon>Morganellaceae</taxon>
        <taxon>Xenorhabdus</taxon>
    </lineage>
</organism>